<dbReference type="PANTHER" id="PTHR11465">
    <property type="entry name" value="CATALASE"/>
    <property type="match status" value="1"/>
</dbReference>
<dbReference type="InterPro" id="IPR010582">
    <property type="entry name" value="Catalase_immune_responsive"/>
</dbReference>
<feature type="active site" evidence="10">
    <location>
        <position position="114"/>
    </location>
</feature>
<dbReference type="PROSITE" id="PS51402">
    <property type="entry name" value="CATALASE_3"/>
    <property type="match status" value="1"/>
</dbReference>
<name>I0YNZ0_COCSC</name>
<protein>
    <recommendedName>
        <fullName evidence="3">catalase</fullName>
        <ecNumber evidence="3">1.11.1.6</ecNumber>
    </recommendedName>
</protein>
<keyword evidence="7" id="KW-0560">Oxidoreductase</keyword>
<dbReference type="InterPro" id="IPR024711">
    <property type="entry name" value="Catalase_clade1/3"/>
</dbReference>
<dbReference type="GO" id="GO:0020037">
    <property type="term" value="F:heme binding"/>
    <property type="evidence" value="ECO:0007669"/>
    <property type="project" value="InterPro"/>
</dbReference>
<accession>I0YNZ0</accession>
<feature type="binding site" description="axial binding residue" evidence="11">
    <location>
        <position position="399"/>
    </location>
    <ligand>
        <name>heme</name>
        <dbReference type="ChEBI" id="CHEBI:30413"/>
    </ligand>
    <ligandPart>
        <name>Fe</name>
        <dbReference type="ChEBI" id="CHEBI:18248"/>
    </ligandPart>
</feature>
<evidence type="ECO:0000259" key="13">
    <source>
        <dbReference type="SMART" id="SM01060"/>
    </source>
</evidence>
<dbReference type="PIRSF" id="PIRSF038928">
    <property type="entry name" value="Catalase_clade1-3"/>
    <property type="match status" value="1"/>
</dbReference>
<evidence type="ECO:0000256" key="3">
    <source>
        <dbReference type="ARBA" id="ARBA00012314"/>
    </source>
</evidence>
<dbReference type="KEGG" id="csl:COCSUDRAFT_37867"/>
<feature type="compositionally biased region" description="Polar residues" evidence="12">
    <location>
        <begin position="554"/>
        <end position="563"/>
    </location>
</feature>
<dbReference type="SMART" id="SM01060">
    <property type="entry name" value="Catalase"/>
    <property type="match status" value="1"/>
</dbReference>
<dbReference type="STRING" id="574566.I0YNZ0"/>
<evidence type="ECO:0000256" key="2">
    <source>
        <dbReference type="ARBA" id="ARBA00005329"/>
    </source>
</evidence>
<dbReference type="AlphaFoldDB" id="I0YNZ0"/>
<keyword evidence="8 11" id="KW-0408">Iron</keyword>
<dbReference type="SUPFAM" id="SSF56634">
    <property type="entry name" value="Heme-dependent catalase-like"/>
    <property type="match status" value="1"/>
</dbReference>
<evidence type="ECO:0000313" key="15">
    <source>
        <dbReference type="Proteomes" id="UP000007264"/>
    </source>
</evidence>
<dbReference type="GO" id="GO:0046872">
    <property type="term" value="F:metal ion binding"/>
    <property type="evidence" value="ECO:0007669"/>
    <property type="project" value="UniProtKB-KW"/>
</dbReference>
<dbReference type="GO" id="GO:0005737">
    <property type="term" value="C:cytoplasm"/>
    <property type="evidence" value="ECO:0007669"/>
    <property type="project" value="TreeGrafter"/>
</dbReference>
<dbReference type="GO" id="GO:0004096">
    <property type="term" value="F:catalase activity"/>
    <property type="evidence" value="ECO:0007669"/>
    <property type="project" value="UniProtKB-EC"/>
</dbReference>
<evidence type="ECO:0000256" key="10">
    <source>
        <dbReference type="PIRSR" id="PIRSR038928-1"/>
    </source>
</evidence>
<evidence type="ECO:0000256" key="9">
    <source>
        <dbReference type="ARBA" id="ARBA00023324"/>
    </source>
</evidence>
<evidence type="ECO:0000256" key="1">
    <source>
        <dbReference type="ARBA" id="ARBA00001971"/>
    </source>
</evidence>
<dbReference type="InterPro" id="IPR018028">
    <property type="entry name" value="Catalase"/>
</dbReference>
<keyword evidence="4" id="KW-0575">Peroxidase</keyword>
<gene>
    <name evidence="14" type="ORF">COCSUDRAFT_37867</name>
</gene>
<evidence type="ECO:0000256" key="6">
    <source>
        <dbReference type="ARBA" id="ARBA00022723"/>
    </source>
</evidence>
<organism evidence="14 15">
    <name type="scientific">Coccomyxa subellipsoidea (strain C-169)</name>
    <name type="common">Green microalga</name>
    <dbReference type="NCBI Taxonomy" id="574566"/>
    <lineage>
        <taxon>Eukaryota</taxon>
        <taxon>Viridiplantae</taxon>
        <taxon>Chlorophyta</taxon>
        <taxon>core chlorophytes</taxon>
        <taxon>Trebouxiophyceae</taxon>
        <taxon>Trebouxiophyceae incertae sedis</taxon>
        <taxon>Coccomyxaceae</taxon>
        <taxon>Coccomyxa</taxon>
        <taxon>Coccomyxa subellipsoidea</taxon>
    </lineage>
</organism>
<dbReference type="RefSeq" id="XP_005644653.1">
    <property type="nucleotide sequence ID" value="XM_005644596.1"/>
</dbReference>
<dbReference type="InterPro" id="IPR020835">
    <property type="entry name" value="Catalase_sf"/>
</dbReference>
<dbReference type="eggNOG" id="KOG0047">
    <property type="taxonomic scope" value="Eukaryota"/>
</dbReference>
<reference evidence="14 15" key="1">
    <citation type="journal article" date="2012" name="Genome Biol.">
        <title>The genome of the polar eukaryotic microalga coccomyxa subellipsoidea reveals traits of cold adaptation.</title>
        <authorList>
            <person name="Blanc G."/>
            <person name="Agarkova I."/>
            <person name="Grimwood J."/>
            <person name="Kuo A."/>
            <person name="Brueggeman A."/>
            <person name="Dunigan D."/>
            <person name="Gurnon J."/>
            <person name="Ladunga I."/>
            <person name="Lindquist E."/>
            <person name="Lucas S."/>
            <person name="Pangilinan J."/>
            <person name="Proschold T."/>
            <person name="Salamov A."/>
            <person name="Schmutz J."/>
            <person name="Weeks D."/>
            <person name="Yamada T."/>
            <person name="Claverie J.M."/>
            <person name="Grigoriev I."/>
            <person name="Van Etten J."/>
            <person name="Lomsadze A."/>
            <person name="Borodovsky M."/>
        </authorList>
    </citation>
    <scope>NUCLEOTIDE SEQUENCE [LARGE SCALE GENOMIC DNA]</scope>
    <source>
        <strain evidence="14 15">C-169</strain>
    </source>
</reference>
<dbReference type="eggNOG" id="KOG2860">
    <property type="taxonomic scope" value="Eukaryota"/>
</dbReference>
<keyword evidence="9" id="KW-0376">Hydrogen peroxide</keyword>
<evidence type="ECO:0000256" key="12">
    <source>
        <dbReference type="SAM" id="MobiDB-lite"/>
    </source>
</evidence>
<dbReference type="GeneID" id="17038085"/>
<dbReference type="Gene3D" id="2.40.180.10">
    <property type="entry name" value="Catalase core domain"/>
    <property type="match status" value="1"/>
</dbReference>
<dbReference type="PRINTS" id="PR00067">
    <property type="entry name" value="CATALASE"/>
</dbReference>
<dbReference type="Pfam" id="PF06628">
    <property type="entry name" value="Catalase-rel"/>
    <property type="match status" value="1"/>
</dbReference>
<keyword evidence="5 11" id="KW-0349">Heme</keyword>
<proteinExistence type="inferred from homology"/>
<sequence>MPQVVGPLLHERDMYLAWSLKRSKAVNGSRCVVGVVGKGHLRGVLYHLVTPGSSGNLRFSNNGPFFTTNFGVPIANNNASLTVGSRGPVLLEDYQILEKIATFDREKIPERVVHARGAVAKGYFEVTDDITALSFADVFSEVGKKTDIIVRFSVVTGPSGSPEWLRDPRGFAIKFYTQQGNWDLVGNNIPVFFIRDGAQFPDLAHALKPSPVNHLSPGWRTADFLSYHPESMHMVTYLLDDVGIPADYRHMNGSSVNTYSLINKSGGVNLAKFRWVPSQGEKYLLDEDIGKVAMAHPDGSSASSDLYTAIDAKEYPEWYLYIQTIDPSASTTLAFDPLDPTKVWPEEQFPMRRVGKLVLNQNAGNFHNENEQLAFSPAHIVPGIGYSDDKLLQWRLVAYDDTQRYRIGPNFGLLPVNAPRCPVYTTRQDGPLNSANQTGAVNYYPSDFASQPLAAPYPVDNSSVGPAMRVRTVIDKTDNFSQAGARFRSFDSARQARFVKRLSGLLSSPMVTDGIVARWMSYLQQMDSSLASQVSSSVGSPKAAASPALGPAVMQSSTGRRMA</sequence>
<dbReference type="Pfam" id="PF00199">
    <property type="entry name" value="Catalase"/>
    <property type="match status" value="1"/>
</dbReference>
<evidence type="ECO:0000256" key="11">
    <source>
        <dbReference type="PIRSR" id="PIRSR038928-2"/>
    </source>
</evidence>
<evidence type="ECO:0000256" key="8">
    <source>
        <dbReference type="ARBA" id="ARBA00023004"/>
    </source>
</evidence>
<evidence type="ECO:0000256" key="4">
    <source>
        <dbReference type="ARBA" id="ARBA00022559"/>
    </source>
</evidence>
<dbReference type="InterPro" id="IPR011614">
    <property type="entry name" value="Catalase_core"/>
</dbReference>
<dbReference type="OrthoDB" id="6880011at2759"/>
<dbReference type="EC" id="1.11.1.6" evidence="3"/>
<comment type="cofactor">
    <cofactor evidence="1 11">
        <name>heme</name>
        <dbReference type="ChEBI" id="CHEBI:30413"/>
    </cofactor>
</comment>
<feature type="active site" evidence="10">
    <location>
        <position position="187"/>
    </location>
</feature>
<evidence type="ECO:0000256" key="5">
    <source>
        <dbReference type="ARBA" id="ARBA00022617"/>
    </source>
</evidence>
<dbReference type="GO" id="GO:0042542">
    <property type="term" value="P:response to hydrogen peroxide"/>
    <property type="evidence" value="ECO:0007669"/>
    <property type="project" value="TreeGrafter"/>
</dbReference>
<dbReference type="Proteomes" id="UP000007264">
    <property type="component" value="Unassembled WGS sequence"/>
</dbReference>
<keyword evidence="6 11" id="KW-0479">Metal-binding</keyword>
<feature type="domain" description="Catalase core" evidence="13">
    <location>
        <begin position="67"/>
        <end position="452"/>
    </location>
</feature>
<dbReference type="EMBL" id="AGSI01000016">
    <property type="protein sequence ID" value="EIE20109.1"/>
    <property type="molecule type" value="Genomic_DNA"/>
</dbReference>
<evidence type="ECO:0000256" key="7">
    <source>
        <dbReference type="ARBA" id="ARBA00023002"/>
    </source>
</evidence>
<keyword evidence="15" id="KW-1185">Reference proteome</keyword>
<dbReference type="PANTHER" id="PTHR11465:SF23">
    <property type="entry name" value="CATALASE-2"/>
    <property type="match status" value="1"/>
</dbReference>
<comment type="similarity">
    <text evidence="2">Belongs to the catalase family.</text>
</comment>
<feature type="region of interest" description="Disordered" evidence="12">
    <location>
        <begin position="537"/>
        <end position="563"/>
    </location>
</feature>
<comment type="caution">
    <text evidence="14">The sequence shown here is derived from an EMBL/GenBank/DDBJ whole genome shotgun (WGS) entry which is preliminary data.</text>
</comment>
<dbReference type="GO" id="GO:0042744">
    <property type="term" value="P:hydrogen peroxide catabolic process"/>
    <property type="evidence" value="ECO:0007669"/>
    <property type="project" value="UniProtKB-KW"/>
</dbReference>
<evidence type="ECO:0000313" key="14">
    <source>
        <dbReference type="EMBL" id="EIE20109.1"/>
    </source>
</evidence>